<proteinExistence type="predicted"/>
<dbReference type="HOGENOM" id="CLU_1048438_0_0_10"/>
<dbReference type="RefSeq" id="WP_011745444.1">
    <property type="nucleotide sequence ID" value="NC_008639.1"/>
</dbReference>
<accession>A1BGV7</accession>
<name>A1BGV7_CHLPD</name>
<evidence type="ECO:0000313" key="3">
    <source>
        <dbReference type="Proteomes" id="UP000008701"/>
    </source>
</evidence>
<dbReference type="EMBL" id="CP000492">
    <property type="protein sequence ID" value="ABL65634.1"/>
    <property type="molecule type" value="Genomic_DNA"/>
</dbReference>
<dbReference type="AlphaFoldDB" id="A1BGV7"/>
<organism evidence="2 3">
    <name type="scientific">Chlorobium phaeobacteroides (strain DSM 266 / SMG 266 / 2430)</name>
    <dbReference type="NCBI Taxonomy" id="290317"/>
    <lineage>
        <taxon>Bacteria</taxon>
        <taxon>Pseudomonadati</taxon>
        <taxon>Chlorobiota</taxon>
        <taxon>Chlorobiia</taxon>
        <taxon>Chlorobiales</taxon>
        <taxon>Chlorobiaceae</taxon>
        <taxon>Chlorobium/Pelodictyon group</taxon>
        <taxon>Chlorobium</taxon>
    </lineage>
</organism>
<protein>
    <submittedName>
        <fullName evidence="2">Uncharacterized protein</fullName>
    </submittedName>
</protein>
<reference evidence="2 3" key="1">
    <citation type="submission" date="2006-12" db="EMBL/GenBank/DDBJ databases">
        <title>Complete sequence of Chlorobium phaeobacteroides DSM 266.</title>
        <authorList>
            <consortium name="US DOE Joint Genome Institute"/>
            <person name="Copeland A."/>
            <person name="Lucas S."/>
            <person name="Lapidus A."/>
            <person name="Barry K."/>
            <person name="Detter J.C."/>
            <person name="Glavina del Rio T."/>
            <person name="Hammon N."/>
            <person name="Israni S."/>
            <person name="Pitluck S."/>
            <person name="Goltsman E."/>
            <person name="Schmutz J."/>
            <person name="Larimer F."/>
            <person name="Land M."/>
            <person name="Hauser L."/>
            <person name="Mikhailova N."/>
            <person name="Li T."/>
            <person name="Overmann J."/>
            <person name="Bryant D.A."/>
            <person name="Richardson P."/>
        </authorList>
    </citation>
    <scope>NUCLEOTIDE SEQUENCE [LARGE SCALE GENOMIC DNA]</scope>
    <source>
        <strain evidence="2 3">DSM 266</strain>
    </source>
</reference>
<feature type="region of interest" description="Disordered" evidence="1">
    <location>
        <begin position="24"/>
        <end position="57"/>
    </location>
</feature>
<sequence length="265" mass="27269">MGLMDGFLRRTLFPMRFVVEDGGGAGAAGGAQGSGEGDGSAGAGDAGKGGKGGAGYPAGREGLFTQGDVDAAVSKRLELFAGVDVDEYRALKSEKAKREREVLEKRGEFDKILAQTVKEKDDVIGSKDEEIASLVDQLKKIRVDNALLGAASAARAIKPGQIVMLLKGNVHYDRKSDSVEVRESGAPLYKGGKPVSVDEYVQGFLASNPHFVLAGPGGSGAAGGTAGQVSGSAYKIGAADAKDPAKYRAAKEAAAKAGLQLVIER</sequence>
<feature type="compositionally biased region" description="Gly residues" evidence="1">
    <location>
        <begin position="24"/>
        <end position="56"/>
    </location>
</feature>
<gene>
    <name evidence="2" type="ordered locus">Cpha266_1613</name>
</gene>
<dbReference type="OrthoDB" id="9852157at2"/>
<dbReference type="Proteomes" id="UP000008701">
    <property type="component" value="Chromosome"/>
</dbReference>
<dbReference type="KEGG" id="cph:Cpha266_1613"/>
<evidence type="ECO:0000256" key="1">
    <source>
        <dbReference type="SAM" id="MobiDB-lite"/>
    </source>
</evidence>
<keyword evidence="3" id="KW-1185">Reference proteome</keyword>
<evidence type="ECO:0000313" key="2">
    <source>
        <dbReference type="EMBL" id="ABL65634.1"/>
    </source>
</evidence>